<accession>A0AAV1NKL1</accession>
<sequence length="73" mass="8729">MTDTYRSVSKPLRLTQETLPVIPENRTCSRTFWHRRIGIRSDIEMRSMGLMITETQPEEGEDKLHTDYDWSRE</sequence>
<evidence type="ECO:0000313" key="2">
    <source>
        <dbReference type="EMBL" id="CAK6960054.1"/>
    </source>
</evidence>
<name>A0AAV1NKL1_SCOSC</name>
<dbReference type="Proteomes" id="UP001314229">
    <property type="component" value="Unassembled WGS sequence"/>
</dbReference>
<dbReference type="EMBL" id="CAWUFR010000043">
    <property type="protein sequence ID" value="CAK6960054.1"/>
    <property type="molecule type" value="Genomic_DNA"/>
</dbReference>
<proteinExistence type="predicted"/>
<reference evidence="2 3" key="1">
    <citation type="submission" date="2024-01" db="EMBL/GenBank/DDBJ databases">
        <authorList>
            <person name="Alioto T."/>
            <person name="Alioto T."/>
            <person name="Gomez Garrido J."/>
        </authorList>
    </citation>
    <scope>NUCLEOTIDE SEQUENCE [LARGE SCALE GENOMIC DNA]</scope>
</reference>
<evidence type="ECO:0000313" key="3">
    <source>
        <dbReference type="Proteomes" id="UP001314229"/>
    </source>
</evidence>
<dbReference type="AlphaFoldDB" id="A0AAV1NKL1"/>
<feature type="region of interest" description="Disordered" evidence="1">
    <location>
        <begin position="52"/>
        <end position="73"/>
    </location>
</feature>
<feature type="compositionally biased region" description="Basic and acidic residues" evidence="1">
    <location>
        <begin position="62"/>
        <end position="73"/>
    </location>
</feature>
<keyword evidence="3" id="KW-1185">Reference proteome</keyword>
<comment type="caution">
    <text evidence="2">The sequence shown here is derived from an EMBL/GenBank/DDBJ whole genome shotgun (WGS) entry which is preliminary data.</text>
</comment>
<protein>
    <submittedName>
        <fullName evidence="2">Uncharacterized protein</fullName>
    </submittedName>
</protein>
<evidence type="ECO:0000256" key="1">
    <source>
        <dbReference type="SAM" id="MobiDB-lite"/>
    </source>
</evidence>
<gene>
    <name evidence="2" type="ORF">FSCOSCO3_A012664</name>
</gene>
<organism evidence="2 3">
    <name type="scientific">Scomber scombrus</name>
    <name type="common">Atlantic mackerel</name>
    <name type="synonym">Scomber vernalis</name>
    <dbReference type="NCBI Taxonomy" id="13677"/>
    <lineage>
        <taxon>Eukaryota</taxon>
        <taxon>Metazoa</taxon>
        <taxon>Chordata</taxon>
        <taxon>Craniata</taxon>
        <taxon>Vertebrata</taxon>
        <taxon>Euteleostomi</taxon>
        <taxon>Actinopterygii</taxon>
        <taxon>Neopterygii</taxon>
        <taxon>Teleostei</taxon>
        <taxon>Neoteleostei</taxon>
        <taxon>Acanthomorphata</taxon>
        <taxon>Pelagiaria</taxon>
        <taxon>Scombriformes</taxon>
        <taxon>Scombridae</taxon>
        <taxon>Scomber</taxon>
    </lineage>
</organism>